<dbReference type="PROSITE" id="PS51257">
    <property type="entry name" value="PROKAR_LIPOPROTEIN"/>
    <property type="match status" value="1"/>
</dbReference>
<dbReference type="Proteomes" id="UP000293925">
    <property type="component" value="Unassembled WGS sequence"/>
</dbReference>
<dbReference type="Pfam" id="PF16132">
    <property type="entry name" value="DUF4843"/>
    <property type="match status" value="1"/>
</dbReference>
<accession>A0A4R0PTZ6</accession>
<evidence type="ECO:0000313" key="1">
    <source>
        <dbReference type="EMBL" id="TCD25463.1"/>
    </source>
</evidence>
<comment type="caution">
    <text evidence="1">The sequence shown here is derived from an EMBL/GenBank/DDBJ whole genome shotgun (WGS) entry which is preliminary data.</text>
</comment>
<dbReference type="AlphaFoldDB" id="A0A4R0PTZ6"/>
<dbReference type="RefSeq" id="WP_131531714.1">
    <property type="nucleotide sequence ID" value="NZ_SJSO01000013.1"/>
</dbReference>
<evidence type="ECO:0000313" key="2">
    <source>
        <dbReference type="Proteomes" id="UP000293925"/>
    </source>
</evidence>
<dbReference type="InterPro" id="IPR032299">
    <property type="entry name" value="DUF4843"/>
</dbReference>
<reference evidence="1 2" key="1">
    <citation type="submission" date="2019-02" db="EMBL/GenBank/DDBJ databases">
        <title>Pedobacter sp. RP-3-21 sp. nov., isolated from Arctic soil.</title>
        <authorList>
            <person name="Dahal R.H."/>
        </authorList>
    </citation>
    <scope>NUCLEOTIDE SEQUENCE [LARGE SCALE GENOMIC DNA]</scope>
    <source>
        <strain evidence="1 2">RP-3-21</strain>
    </source>
</reference>
<name>A0A4R0PTZ6_9SPHI</name>
<dbReference type="EMBL" id="SJSO01000013">
    <property type="protein sequence ID" value="TCD25463.1"/>
    <property type="molecule type" value="Genomic_DNA"/>
</dbReference>
<gene>
    <name evidence="1" type="ORF">EZ456_15655</name>
</gene>
<dbReference type="OrthoDB" id="1094829at2"/>
<organism evidence="1 2">
    <name type="scientific">Pedobacter psychrodurus</name>
    <dbReference type="NCBI Taxonomy" id="2530456"/>
    <lineage>
        <taxon>Bacteria</taxon>
        <taxon>Pseudomonadati</taxon>
        <taxon>Bacteroidota</taxon>
        <taxon>Sphingobacteriia</taxon>
        <taxon>Sphingobacteriales</taxon>
        <taxon>Sphingobacteriaceae</taxon>
        <taxon>Pedobacter</taxon>
    </lineage>
</organism>
<protein>
    <submittedName>
        <fullName evidence="1">DUF4843 domain-containing protein</fullName>
    </submittedName>
</protein>
<keyword evidence="2" id="KW-1185">Reference proteome</keyword>
<proteinExistence type="predicted"/>
<sequence length="230" mass="25854">MKKIFYSLLMTALFFAACKKQELSPYDQPDGINFGSSDALKTVLFSSPDDFVNGKDSVLVTISVTPMGKKRTEKTTLYFNKVADVSNINIADVKIWRDPLLIDYLKATYIDTIVVRRPKTPKALHALNITFDFGKSTKFTTGVTENQTVRIEVSDKFEEPSWWSFYTSQFGSFSDAKYRLMLKATSDVYYYFSVTSALNKSKAALAAYNVSNPGKPLMDDATPSRPISFP</sequence>